<dbReference type="Proteomes" id="UP000193560">
    <property type="component" value="Unassembled WGS sequence"/>
</dbReference>
<gene>
    <name evidence="11" type="ORF">BCR42DRAFT_406720</name>
</gene>
<reference evidence="11 12" key="1">
    <citation type="submission" date="2016-07" db="EMBL/GenBank/DDBJ databases">
        <title>Pervasive Adenine N6-methylation of Active Genes in Fungi.</title>
        <authorList>
            <consortium name="DOE Joint Genome Institute"/>
            <person name="Mondo S.J."/>
            <person name="Dannebaum R.O."/>
            <person name="Kuo R.C."/>
            <person name="Labutti K."/>
            <person name="Haridas S."/>
            <person name="Kuo A."/>
            <person name="Salamov A."/>
            <person name="Ahrendt S.R."/>
            <person name="Lipzen A."/>
            <person name="Sullivan W."/>
            <person name="Andreopoulos W.B."/>
            <person name="Clum A."/>
            <person name="Lindquist E."/>
            <person name="Daum C."/>
            <person name="Ramamoorthy G.K."/>
            <person name="Gryganskyi A."/>
            <person name="Culley D."/>
            <person name="Magnuson J.K."/>
            <person name="James T.Y."/>
            <person name="O'Malley M.A."/>
            <person name="Stajich J.E."/>
            <person name="Spatafora J.W."/>
            <person name="Visel A."/>
            <person name="Grigoriev I.V."/>
        </authorList>
    </citation>
    <scope>NUCLEOTIDE SEQUENCE [LARGE SCALE GENOMIC DNA]</scope>
    <source>
        <strain evidence="11 12">NRRL 1336</strain>
    </source>
</reference>
<keyword evidence="5" id="KW-0833">Ubl conjugation pathway</keyword>
<keyword evidence="12" id="KW-1185">Reference proteome</keyword>
<keyword evidence="6" id="KW-0862">Zinc</keyword>
<dbReference type="InterPro" id="IPR044066">
    <property type="entry name" value="TRIAD_supradom"/>
</dbReference>
<accession>A0A1X2IV56</accession>
<dbReference type="SUPFAM" id="SSF57850">
    <property type="entry name" value="RING/U-box"/>
    <property type="match status" value="2"/>
</dbReference>
<dbReference type="InterPro" id="IPR013083">
    <property type="entry name" value="Znf_RING/FYVE/PHD"/>
</dbReference>
<dbReference type="PROSITE" id="PS50089">
    <property type="entry name" value="ZF_RING_2"/>
    <property type="match status" value="1"/>
</dbReference>
<dbReference type="Gene3D" id="3.30.40.10">
    <property type="entry name" value="Zinc/RING finger domain, C3HC4 (zinc finger)"/>
    <property type="match status" value="1"/>
</dbReference>
<dbReference type="InterPro" id="IPR031127">
    <property type="entry name" value="E3_UB_ligase_RBR"/>
</dbReference>
<dbReference type="PANTHER" id="PTHR11685">
    <property type="entry name" value="RBR FAMILY RING FINGER AND IBR DOMAIN-CONTAINING"/>
    <property type="match status" value="1"/>
</dbReference>
<evidence type="ECO:0000313" key="12">
    <source>
        <dbReference type="Proteomes" id="UP000193560"/>
    </source>
</evidence>
<evidence type="ECO:0000256" key="5">
    <source>
        <dbReference type="ARBA" id="ARBA00022786"/>
    </source>
</evidence>
<feature type="domain" description="RING-type" evidence="10">
    <location>
        <begin position="76"/>
        <end position="423"/>
    </location>
</feature>
<feature type="domain" description="RING-type" evidence="9">
    <location>
        <begin position="80"/>
        <end position="129"/>
    </location>
</feature>
<evidence type="ECO:0000256" key="7">
    <source>
        <dbReference type="PROSITE-ProRule" id="PRU00175"/>
    </source>
</evidence>
<keyword evidence="3" id="KW-0677">Repeat</keyword>
<dbReference type="AlphaFoldDB" id="A0A1X2IV56"/>
<dbReference type="GO" id="GO:0004842">
    <property type="term" value="F:ubiquitin-protein transferase activity"/>
    <property type="evidence" value="ECO:0007669"/>
    <property type="project" value="InterPro"/>
</dbReference>
<sequence length="461" mass="53218">MESQDDQPDQHQDVQPTTLMTGIDMPHNNHLIEQQQPQQHRHRTATTSSNSSSHTMEEDSDMEGSFDEAEEQMEYWLQRCSICFDSPLDLCLEYCRDQYCGECFQRYVTEVVMSSWGLSVTTVKCPVCQEIIPQSEWSQFVPQSVVDHYNRFNQPYRSFTRCCPHCEKESKPCDHTLKVDGLNYMKRIHDMVEALALDDCFKTKQEHSEDDEDNTVAVPDDLDFHAQIHSSLHSLLPLLVDDCPHSTLLDVYRFTMKTLFIFERYHQQTINTKDVSSSPSTLKGSPIQLQCFDISYGFTMLDMTPEIWKQMQFLHITHFPNTTCLDCHVEFCLQCGYNSHGRLTCEDNMKQLIQTAQSRDHDIVMTTQWYLNNSQRCPNCSIMINREDGCNKMDCSLCGFCFCWACRSPWSEKCGFYNCKMTDTTNCTVDPNAKISHEGKTELGVPNISSIQARLPHSTST</sequence>
<keyword evidence="1" id="KW-0808">Transferase</keyword>
<keyword evidence="2" id="KW-0479">Metal-binding</keyword>
<dbReference type="OrthoDB" id="10264956at2759"/>
<evidence type="ECO:0000256" key="2">
    <source>
        <dbReference type="ARBA" id="ARBA00022723"/>
    </source>
</evidence>
<dbReference type="STRING" id="90262.A0A1X2IV56"/>
<dbReference type="Gene3D" id="1.20.120.1750">
    <property type="match status" value="1"/>
</dbReference>
<dbReference type="EMBL" id="MCGE01000004">
    <property type="protein sequence ID" value="ORZ22660.1"/>
    <property type="molecule type" value="Genomic_DNA"/>
</dbReference>
<dbReference type="GO" id="GO:0016567">
    <property type="term" value="P:protein ubiquitination"/>
    <property type="evidence" value="ECO:0007669"/>
    <property type="project" value="InterPro"/>
</dbReference>
<evidence type="ECO:0008006" key="13">
    <source>
        <dbReference type="Google" id="ProtNLM"/>
    </source>
</evidence>
<dbReference type="PROSITE" id="PS51873">
    <property type="entry name" value="TRIAD"/>
    <property type="match status" value="1"/>
</dbReference>
<evidence type="ECO:0000313" key="11">
    <source>
        <dbReference type="EMBL" id="ORZ22660.1"/>
    </source>
</evidence>
<evidence type="ECO:0000259" key="10">
    <source>
        <dbReference type="PROSITE" id="PS51873"/>
    </source>
</evidence>
<name>A0A1X2IV56_9FUNG</name>
<evidence type="ECO:0000256" key="4">
    <source>
        <dbReference type="ARBA" id="ARBA00022771"/>
    </source>
</evidence>
<feature type="region of interest" description="Disordered" evidence="8">
    <location>
        <begin position="1"/>
        <end position="65"/>
    </location>
</feature>
<comment type="caution">
    <text evidence="11">The sequence shown here is derived from an EMBL/GenBank/DDBJ whole genome shotgun (WGS) entry which is preliminary data.</text>
</comment>
<evidence type="ECO:0000256" key="6">
    <source>
        <dbReference type="ARBA" id="ARBA00022833"/>
    </source>
</evidence>
<evidence type="ECO:0000259" key="9">
    <source>
        <dbReference type="PROSITE" id="PS50089"/>
    </source>
</evidence>
<proteinExistence type="predicted"/>
<dbReference type="GO" id="GO:0008270">
    <property type="term" value="F:zinc ion binding"/>
    <property type="evidence" value="ECO:0007669"/>
    <property type="project" value="UniProtKB-KW"/>
</dbReference>
<protein>
    <recommendedName>
        <fullName evidence="13">RING-type domain-containing protein</fullName>
    </recommendedName>
</protein>
<organism evidence="11 12">
    <name type="scientific">Absidia repens</name>
    <dbReference type="NCBI Taxonomy" id="90262"/>
    <lineage>
        <taxon>Eukaryota</taxon>
        <taxon>Fungi</taxon>
        <taxon>Fungi incertae sedis</taxon>
        <taxon>Mucoromycota</taxon>
        <taxon>Mucoromycotina</taxon>
        <taxon>Mucoromycetes</taxon>
        <taxon>Mucorales</taxon>
        <taxon>Cunninghamellaceae</taxon>
        <taxon>Absidia</taxon>
    </lineage>
</organism>
<dbReference type="InterPro" id="IPR001841">
    <property type="entry name" value="Znf_RING"/>
</dbReference>
<evidence type="ECO:0000256" key="3">
    <source>
        <dbReference type="ARBA" id="ARBA00022737"/>
    </source>
</evidence>
<keyword evidence="4 7" id="KW-0863">Zinc-finger</keyword>
<dbReference type="Pfam" id="PF22191">
    <property type="entry name" value="IBR_1"/>
    <property type="match status" value="1"/>
</dbReference>
<evidence type="ECO:0000256" key="8">
    <source>
        <dbReference type="SAM" id="MobiDB-lite"/>
    </source>
</evidence>
<feature type="compositionally biased region" description="Low complexity" evidence="8">
    <location>
        <begin position="45"/>
        <end position="54"/>
    </location>
</feature>
<evidence type="ECO:0000256" key="1">
    <source>
        <dbReference type="ARBA" id="ARBA00022679"/>
    </source>
</evidence>